<dbReference type="InterPro" id="IPR044730">
    <property type="entry name" value="RNase_H-like_dom_plant"/>
</dbReference>
<evidence type="ECO:0000313" key="3">
    <source>
        <dbReference type="Proteomes" id="UP001419268"/>
    </source>
</evidence>
<dbReference type="AlphaFoldDB" id="A0AAP0PLZ0"/>
<evidence type="ECO:0000313" key="2">
    <source>
        <dbReference type="EMBL" id="KAK9148852.1"/>
    </source>
</evidence>
<dbReference type="InterPro" id="IPR012337">
    <property type="entry name" value="RNaseH-like_sf"/>
</dbReference>
<dbReference type="GO" id="GO:0004523">
    <property type="term" value="F:RNA-DNA hybrid ribonuclease activity"/>
    <property type="evidence" value="ECO:0007669"/>
    <property type="project" value="InterPro"/>
</dbReference>
<dbReference type="InterPro" id="IPR053151">
    <property type="entry name" value="RNase_H-like"/>
</dbReference>
<dbReference type="PANTHER" id="PTHR47723">
    <property type="entry name" value="OS05G0353850 PROTEIN"/>
    <property type="match status" value="1"/>
</dbReference>
<gene>
    <name evidence="2" type="ORF">Scep_007609</name>
</gene>
<organism evidence="2 3">
    <name type="scientific">Stephania cephalantha</name>
    <dbReference type="NCBI Taxonomy" id="152367"/>
    <lineage>
        <taxon>Eukaryota</taxon>
        <taxon>Viridiplantae</taxon>
        <taxon>Streptophyta</taxon>
        <taxon>Embryophyta</taxon>
        <taxon>Tracheophyta</taxon>
        <taxon>Spermatophyta</taxon>
        <taxon>Magnoliopsida</taxon>
        <taxon>Ranunculales</taxon>
        <taxon>Menispermaceae</taxon>
        <taxon>Menispermoideae</taxon>
        <taxon>Cissampelideae</taxon>
        <taxon>Stephania</taxon>
    </lineage>
</organism>
<proteinExistence type="predicted"/>
<dbReference type="Pfam" id="PF13456">
    <property type="entry name" value="RVT_3"/>
    <property type="match status" value="1"/>
</dbReference>
<dbReference type="Proteomes" id="UP001419268">
    <property type="component" value="Unassembled WGS sequence"/>
</dbReference>
<dbReference type="GO" id="GO:0003676">
    <property type="term" value="F:nucleic acid binding"/>
    <property type="evidence" value="ECO:0007669"/>
    <property type="project" value="InterPro"/>
</dbReference>
<reference evidence="2 3" key="1">
    <citation type="submission" date="2024-01" db="EMBL/GenBank/DDBJ databases">
        <title>Genome assemblies of Stephania.</title>
        <authorList>
            <person name="Yang L."/>
        </authorList>
    </citation>
    <scope>NUCLEOTIDE SEQUENCE [LARGE SCALE GENOMIC DNA]</scope>
    <source>
        <strain evidence="2">JXDWG</strain>
        <tissue evidence="2">Leaf</tissue>
    </source>
</reference>
<dbReference type="InterPro" id="IPR002156">
    <property type="entry name" value="RNaseH_domain"/>
</dbReference>
<dbReference type="EMBL" id="JBBNAG010000003">
    <property type="protein sequence ID" value="KAK9148852.1"/>
    <property type="molecule type" value="Genomic_DNA"/>
</dbReference>
<dbReference type="Gene3D" id="3.30.420.10">
    <property type="entry name" value="Ribonuclease H-like superfamily/Ribonuclease H"/>
    <property type="match status" value="1"/>
</dbReference>
<dbReference type="CDD" id="cd06222">
    <property type="entry name" value="RNase_H_like"/>
    <property type="match status" value="1"/>
</dbReference>
<dbReference type="InterPro" id="IPR036397">
    <property type="entry name" value="RNaseH_sf"/>
</dbReference>
<feature type="domain" description="RNase H type-1" evidence="1">
    <location>
        <begin position="2"/>
        <end position="64"/>
    </location>
</feature>
<protein>
    <recommendedName>
        <fullName evidence="1">RNase H type-1 domain-containing protein</fullName>
    </recommendedName>
</protein>
<name>A0AAP0PLZ0_9MAGN</name>
<accession>A0AAP0PLZ0</accession>
<dbReference type="SUPFAM" id="SSF53098">
    <property type="entry name" value="Ribonuclease H-like"/>
    <property type="match status" value="1"/>
</dbReference>
<evidence type="ECO:0000259" key="1">
    <source>
        <dbReference type="Pfam" id="PF13456"/>
    </source>
</evidence>
<sequence length="102" mass="11686">MGSRRVMLEVDNKNVVRCLQDLTSHVNKHWHILQLIFQYLDKPWDIKVQHSYRDGNRAADWMAGQALRLPLGSHFTLIRPAGIGTILNEDVRGVSLPRLCAL</sequence>
<dbReference type="PANTHER" id="PTHR47723:SF13">
    <property type="entry name" value="PUTATIVE-RELATED"/>
    <property type="match status" value="1"/>
</dbReference>
<keyword evidence="3" id="KW-1185">Reference proteome</keyword>
<comment type="caution">
    <text evidence="2">The sequence shown here is derived from an EMBL/GenBank/DDBJ whole genome shotgun (WGS) entry which is preliminary data.</text>
</comment>